<dbReference type="InterPro" id="IPR036271">
    <property type="entry name" value="Tet_transcr_reg_TetR-rel_C_sf"/>
</dbReference>
<dbReference type="InterPro" id="IPR039538">
    <property type="entry name" value="BetI_C"/>
</dbReference>
<accession>A0ABP6LZ61</accession>
<dbReference type="RefSeq" id="WP_344744151.1">
    <property type="nucleotide sequence ID" value="NZ_BAAAVT010000007.1"/>
</dbReference>
<dbReference type="SUPFAM" id="SSF48498">
    <property type="entry name" value="Tetracyclin repressor-like, C-terminal domain"/>
    <property type="match status" value="1"/>
</dbReference>
<feature type="DNA-binding region" description="H-T-H motif" evidence="5">
    <location>
        <begin position="34"/>
        <end position="53"/>
    </location>
</feature>
<feature type="domain" description="HTH tetR-type" evidence="7">
    <location>
        <begin position="11"/>
        <end position="71"/>
    </location>
</feature>
<feature type="compositionally biased region" description="Low complexity" evidence="6">
    <location>
        <begin position="86"/>
        <end position="95"/>
    </location>
</feature>
<dbReference type="PROSITE" id="PS50977">
    <property type="entry name" value="HTH_TETR_2"/>
    <property type="match status" value="1"/>
</dbReference>
<evidence type="ECO:0000256" key="6">
    <source>
        <dbReference type="SAM" id="MobiDB-lite"/>
    </source>
</evidence>
<reference evidence="9" key="1">
    <citation type="journal article" date="2019" name="Int. J. Syst. Evol. Microbiol.">
        <title>The Global Catalogue of Microorganisms (GCM) 10K type strain sequencing project: providing services to taxonomists for standard genome sequencing and annotation.</title>
        <authorList>
            <consortium name="The Broad Institute Genomics Platform"/>
            <consortium name="The Broad Institute Genome Sequencing Center for Infectious Disease"/>
            <person name="Wu L."/>
            <person name="Ma J."/>
        </authorList>
    </citation>
    <scope>NUCLEOTIDE SEQUENCE [LARGE SCALE GENOMIC DNA]</scope>
    <source>
        <strain evidence="9">JCM 14309</strain>
    </source>
</reference>
<comment type="caution">
    <text evidence="8">The sequence shown here is derived from an EMBL/GenBank/DDBJ whole genome shotgun (WGS) entry which is preliminary data.</text>
</comment>
<keyword evidence="3 5" id="KW-0238">DNA-binding</keyword>
<evidence type="ECO:0000256" key="4">
    <source>
        <dbReference type="ARBA" id="ARBA00023163"/>
    </source>
</evidence>
<keyword evidence="4" id="KW-0804">Transcription</keyword>
<gene>
    <name evidence="8" type="ORF">GCM10010529_13850</name>
</gene>
<dbReference type="SUPFAM" id="SSF46689">
    <property type="entry name" value="Homeodomain-like"/>
    <property type="match status" value="1"/>
</dbReference>
<keyword evidence="1" id="KW-0678">Repressor</keyword>
<feature type="region of interest" description="Disordered" evidence="6">
    <location>
        <begin position="75"/>
        <end position="95"/>
    </location>
</feature>
<evidence type="ECO:0000256" key="2">
    <source>
        <dbReference type="ARBA" id="ARBA00023015"/>
    </source>
</evidence>
<dbReference type="EMBL" id="BAAAVT010000007">
    <property type="protein sequence ID" value="GAA3061565.1"/>
    <property type="molecule type" value="Genomic_DNA"/>
</dbReference>
<keyword evidence="9" id="KW-1185">Reference proteome</keyword>
<dbReference type="Pfam" id="PF00440">
    <property type="entry name" value="TetR_N"/>
    <property type="match status" value="1"/>
</dbReference>
<evidence type="ECO:0000313" key="9">
    <source>
        <dbReference type="Proteomes" id="UP001500236"/>
    </source>
</evidence>
<evidence type="ECO:0000256" key="3">
    <source>
        <dbReference type="ARBA" id="ARBA00023125"/>
    </source>
</evidence>
<dbReference type="InterPro" id="IPR009057">
    <property type="entry name" value="Homeodomain-like_sf"/>
</dbReference>
<dbReference type="Pfam" id="PF13977">
    <property type="entry name" value="TetR_C_6"/>
    <property type="match status" value="1"/>
</dbReference>
<name>A0ABP6LZ61_9MICC</name>
<evidence type="ECO:0000256" key="5">
    <source>
        <dbReference type="PROSITE-ProRule" id="PRU00335"/>
    </source>
</evidence>
<dbReference type="Gene3D" id="1.10.357.10">
    <property type="entry name" value="Tetracycline Repressor, domain 2"/>
    <property type="match status" value="1"/>
</dbReference>
<organism evidence="8 9">
    <name type="scientific">Nesterenkonia aethiopica</name>
    <dbReference type="NCBI Taxonomy" id="269144"/>
    <lineage>
        <taxon>Bacteria</taxon>
        <taxon>Bacillati</taxon>
        <taxon>Actinomycetota</taxon>
        <taxon>Actinomycetes</taxon>
        <taxon>Micrococcales</taxon>
        <taxon>Micrococcaceae</taxon>
        <taxon>Nesterenkonia</taxon>
    </lineage>
</organism>
<dbReference type="PRINTS" id="PR00455">
    <property type="entry name" value="HTHTETR"/>
</dbReference>
<dbReference type="PANTHER" id="PTHR47506:SF6">
    <property type="entry name" value="HTH-TYPE TRANSCRIPTIONAL REPRESSOR NEMR"/>
    <property type="match status" value="1"/>
</dbReference>
<keyword evidence="2" id="KW-0805">Transcription regulation</keyword>
<sequence>MGRRGSYAKGLARRREILRTALEVIARSGYSSASVRELADAVGLSQAGLLHHFGTKEELFIEVLRARDEVDAAVAAGDPAPRRSAPDGSAPGGPDLAAAPLELGRFVEILRRNAEVPGLIHLYTRLQAEAADSGHPAHEYFRTRQQRVLAGLARAVRAAQLQRDVHPELDPEETALELVALADGLQAQWLLDPRVDMAAVMARHLERLRP</sequence>
<protein>
    <submittedName>
        <fullName evidence="8">TetR/AcrR family transcriptional regulator</fullName>
    </submittedName>
</protein>
<evidence type="ECO:0000313" key="8">
    <source>
        <dbReference type="EMBL" id="GAA3061565.1"/>
    </source>
</evidence>
<evidence type="ECO:0000259" key="7">
    <source>
        <dbReference type="PROSITE" id="PS50977"/>
    </source>
</evidence>
<proteinExistence type="predicted"/>
<dbReference type="PANTHER" id="PTHR47506">
    <property type="entry name" value="TRANSCRIPTIONAL REGULATORY PROTEIN"/>
    <property type="match status" value="1"/>
</dbReference>
<evidence type="ECO:0000256" key="1">
    <source>
        <dbReference type="ARBA" id="ARBA00022491"/>
    </source>
</evidence>
<dbReference type="InterPro" id="IPR001647">
    <property type="entry name" value="HTH_TetR"/>
</dbReference>
<dbReference type="Proteomes" id="UP001500236">
    <property type="component" value="Unassembled WGS sequence"/>
</dbReference>